<dbReference type="Proteomes" id="UP000595814">
    <property type="component" value="Chromosome"/>
</dbReference>
<dbReference type="EMBL" id="CP066744">
    <property type="protein sequence ID" value="QQK08222.1"/>
    <property type="molecule type" value="Genomic_DNA"/>
</dbReference>
<protein>
    <submittedName>
        <fullName evidence="1">Cell wall-binding repeat-containing protein</fullName>
    </submittedName>
</protein>
<proteinExistence type="predicted"/>
<keyword evidence="2" id="KW-1185">Reference proteome</keyword>
<reference evidence="1 2" key="1">
    <citation type="journal article" date="2022" name="Int. J. Syst. Evol. Microbiol.">
        <title>Miniphocaeibacter halophilus sp. nov., an ammonium-tolerant acetate-producing bacterium isolated from a biogas system.</title>
        <authorList>
            <person name="Schnurer A."/>
            <person name="Singh A."/>
            <person name="Bi S."/>
            <person name="Qiao W."/>
            <person name="Westerholm M."/>
        </authorList>
    </citation>
    <scope>NUCLEOTIDE SEQUENCE [LARGE SCALE GENOMIC DNA]</scope>
    <source>
        <strain evidence="1 2">AMB_01</strain>
    </source>
</reference>
<evidence type="ECO:0000313" key="2">
    <source>
        <dbReference type="Proteomes" id="UP000595814"/>
    </source>
</evidence>
<accession>A0AC61MS19</accession>
<name>A0AC61MS19_9FIRM</name>
<sequence>MNKSKRIFGILMSFVMVFSIFAGNLSYADTSLSSNTVKYEHNVKIDGVKGGGSGTAYLDLGLKLKKSGNSTATDIDDVEELEKKAEYTVEYNTEKYVLNSIDINNKNVKSTSFKVPDTNEEIFIMFNFRNKSTSLVEIKVYADNEQIAPSNADLEINGKKFAFGDEQIYLTKSKDYPISYNTVDFKFDSMKIDGVKTTSSTINTSKDNISVEIYLTRVTDNRKITVDFKAPTEIKNKIKISSTIENFVLNKEIKIKEGDYTVTFTNIPEDYEVIVRDNGGIVIEKDKSNSTKTKSVYKIALTKTAKVEFGLKSENYKVLIDAPRISSNNRGVEEFNVYTTPSTEVNIKLMDTVDNRELAAKTVKTDLNGKATVKLENTGILTSGGVIVKATAESNNLVAENSVKITSETTKLEVKADEINIGDKKITGTSTGASVKAYIYNTSTKKFTELSEAKVSNGKFEIEHKTGFVNDDQIYIKALNSEDEGVYTVIKTASSVERLYGSTRFITAVKIAKESYPTTDAVVIANGYVSADALAAGPLANELNAPILLVEKDFVAQDVVSYIEESGATKIYIAGGPNSVSDKVITNIKPSASTKTERIYGTDRYETSLKIAEKLVENHNYNKSVIFANGLDDKDADALAASTYATQSKQAIILSRNNATTDKVKAGLKDLNITSAEIVGGPKTLSDKAVTDAGLTLGTRTYGDNRYETSVAIAEKLENVNSIIIANGYKSADALTAASLAKTKNAAILLSAENSITNSQTEFIKSKKPIGTLYIAGGPKSVFDTLEKTLEDLIK</sequence>
<organism evidence="1 2">
    <name type="scientific">Miniphocaeibacter halophilus</name>
    <dbReference type="NCBI Taxonomy" id="2931922"/>
    <lineage>
        <taxon>Bacteria</taxon>
        <taxon>Bacillati</taxon>
        <taxon>Bacillota</taxon>
        <taxon>Tissierellia</taxon>
        <taxon>Tissierellales</taxon>
        <taxon>Peptoniphilaceae</taxon>
        <taxon>Miniphocaeibacter</taxon>
    </lineage>
</organism>
<gene>
    <name evidence="1" type="ORF">JFY71_01405</name>
</gene>
<evidence type="ECO:0000313" key="1">
    <source>
        <dbReference type="EMBL" id="QQK08222.1"/>
    </source>
</evidence>